<dbReference type="InterPro" id="IPR001680">
    <property type="entry name" value="WD40_rpt"/>
</dbReference>
<dbReference type="GO" id="GO:0061685">
    <property type="term" value="F:diphthine methylesterase activity"/>
    <property type="evidence" value="ECO:0007669"/>
    <property type="project" value="UniProtKB-EC"/>
</dbReference>
<dbReference type="GeneID" id="66128595"/>
<evidence type="ECO:0000256" key="4">
    <source>
        <dbReference type="ARBA" id="ARBA00022801"/>
    </source>
</evidence>
<name>A0AAN6DD17_PICAN</name>
<evidence type="ECO:0000313" key="9">
    <source>
        <dbReference type="Proteomes" id="UP001196530"/>
    </source>
</evidence>
<accession>A0AAN6DD17</accession>
<dbReference type="PANTHER" id="PTHR46042:SF1">
    <property type="entry name" value="DIPHTHINE METHYLTRANSFERASE"/>
    <property type="match status" value="1"/>
</dbReference>
<gene>
    <name evidence="8" type="ORF">KL928_004544</name>
</gene>
<dbReference type="EC" id="3.1.1.97" evidence="6"/>
<dbReference type="SMART" id="SM00320">
    <property type="entry name" value="WD40"/>
    <property type="match status" value="2"/>
</dbReference>
<dbReference type="InterPro" id="IPR052415">
    <property type="entry name" value="Diphthine_MTase"/>
</dbReference>
<dbReference type="SUPFAM" id="SSF50978">
    <property type="entry name" value="WD40 repeat-like"/>
    <property type="match status" value="1"/>
</dbReference>
<evidence type="ECO:0000256" key="3">
    <source>
        <dbReference type="ARBA" id="ARBA00022737"/>
    </source>
</evidence>
<dbReference type="EMBL" id="JAHLUX010000010">
    <property type="protein sequence ID" value="KAG7816502.1"/>
    <property type="molecule type" value="Genomic_DNA"/>
</dbReference>
<dbReference type="RefSeq" id="XP_043058036.1">
    <property type="nucleotide sequence ID" value="XM_043205254.1"/>
</dbReference>
<comment type="caution">
    <text evidence="8">The sequence shown here is derived from an EMBL/GenBank/DDBJ whole genome shotgun (WGS) entry which is preliminary data.</text>
</comment>
<keyword evidence="2" id="KW-0853">WD repeat</keyword>
<organism evidence="8 9">
    <name type="scientific">Pichia angusta</name>
    <name type="common">Yeast</name>
    <name type="synonym">Hansenula polymorpha</name>
    <dbReference type="NCBI Taxonomy" id="870730"/>
    <lineage>
        <taxon>Eukaryota</taxon>
        <taxon>Fungi</taxon>
        <taxon>Dikarya</taxon>
        <taxon>Ascomycota</taxon>
        <taxon>Saccharomycotina</taxon>
        <taxon>Pichiomycetes</taxon>
        <taxon>Pichiales</taxon>
        <taxon>Pichiaceae</taxon>
        <taxon>Ogataea</taxon>
    </lineage>
</organism>
<evidence type="ECO:0000256" key="7">
    <source>
        <dbReference type="ARBA" id="ARBA00047551"/>
    </source>
</evidence>
<protein>
    <recommendedName>
        <fullName evidence="6">methylated diphthine methylhydrolase</fullName>
        <ecNumber evidence="6">3.1.1.97</ecNumber>
    </recommendedName>
</protein>
<proteinExistence type="inferred from homology"/>
<keyword evidence="3" id="KW-0677">Repeat</keyword>
<keyword evidence="4" id="KW-0378">Hydrolase</keyword>
<reference evidence="8" key="1">
    <citation type="journal article" date="2021" name="G3 (Bethesda)">
        <title>Genomic diversity, chromosomal rearrangements, and interspecies hybridization in the ogataea polymorpha species complex.</title>
        <authorList>
            <person name="Hanson S.J."/>
            <person name="Cinneide E.O."/>
            <person name="Salzberg L.I."/>
            <person name="Wolfe K.H."/>
            <person name="McGowan J."/>
            <person name="Fitzpatrick D.A."/>
            <person name="Matlin K."/>
        </authorList>
    </citation>
    <scope>NUCLEOTIDE SEQUENCE</scope>
    <source>
        <strain evidence="8">61-244</strain>
    </source>
</reference>
<sequence>MSSVARRLVGKASSPPCALRIHPSDPTVVYIGTYKLVKDSERYGTIEIWKCTNTLQKVNEIAAGSAILDLKFDPFDESRLISVHSTGNLKIWKLTDDYLHLTQTLDYQAYEETTLITAANFHPTKQNVLTLSTTTGVCSVVTLGDKINQRDFDTTHDLECWFSTFGCFNGLQDIVFSGGDDRNLIAHDNRMAGVAVWKTDRLHDAGIVSVLPATPSWNSAHPYTIWTGSYDDHLNSLDLRVSPPSDLIPGVPPRVLQREDLGGGVWRLIPGPNNDGRVLCCAMYAGCRMLKSAGDTIIVEQEFKDDHDSMVYGGDWTAGNMVTCSFYDQIIQVWERQ</sequence>
<dbReference type="PANTHER" id="PTHR46042">
    <property type="entry name" value="DIPHTHINE METHYLTRANSFERASE"/>
    <property type="match status" value="1"/>
</dbReference>
<evidence type="ECO:0000256" key="5">
    <source>
        <dbReference type="ARBA" id="ARBA00038092"/>
    </source>
</evidence>
<comment type="pathway">
    <text evidence="1">Protein modification; peptidyl-diphthamide biosynthesis.</text>
</comment>
<dbReference type="InterPro" id="IPR036322">
    <property type="entry name" value="WD40_repeat_dom_sf"/>
</dbReference>
<dbReference type="Gene3D" id="2.130.10.10">
    <property type="entry name" value="YVTN repeat-like/Quinoprotein amine dehydrogenase"/>
    <property type="match status" value="2"/>
</dbReference>
<dbReference type="AlphaFoldDB" id="A0AAN6DD17"/>
<comment type="similarity">
    <text evidence="5">Belongs to the DPH7 family.</text>
</comment>
<evidence type="ECO:0000313" key="8">
    <source>
        <dbReference type="EMBL" id="KAG7816502.1"/>
    </source>
</evidence>
<dbReference type="InterPro" id="IPR015943">
    <property type="entry name" value="WD40/YVTN_repeat-like_dom_sf"/>
</dbReference>
<dbReference type="Proteomes" id="UP001196530">
    <property type="component" value="Unassembled WGS sequence"/>
</dbReference>
<evidence type="ECO:0000256" key="6">
    <source>
        <dbReference type="ARBA" id="ARBA00039131"/>
    </source>
</evidence>
<dbReference type="GO" id="GO:0005737">
    <property type="term" value="C:cytoplasm"/>
    <property type="evidence" value="ECO:0007669"/>
    <property type="project" value="TreeGrafter"/>
</dbReference>
<comment type="catalytic activity">
    <reaction evidence="7">
        <text>diphthine methyl ester-[translation elongation factor 2] + H2O = diphthine-[translation elongation factor 2] + methanol + H(+)</text>
        <dbReference type="Rhea" id="RHEA:42656"/>
        <dbReference type="Rhea" id="RHEA-COMP:10172"/>
        <dbReference type="Rhea" id="RHEA-COMP:10173"/>
        <dbReference type="ChEBI" id="CHEBI:15377"/>
        <dbReference type="ChEBI" id="CHEBI:15378"/>
        <dbReference type="ChEBI" id="CHEBI:17790"/>
        <dbReference type="ChEBI" id="CHEBI:79005"/>
        <dbReference type="ChEBI" id="CHEBI:82696"/>
        <dbReference type="EC" id="3.1.1.97"/>
    </reaction>
</comment>
<evidence type="ECO:0000256" key="2">
    <source>
        <dbReference type="ARBA" id="ARBA00022574"/>
    </source>
</evidence>
<evidence type="ECO:0000256" key="1">
    <source>
        <dbReference type="ARBA" id="ARBA00005156"/>
    </source>
</evidence>
<dbReference type="GO" id="GO:0017183">
    <property type="term" value="P:protein histidyl modification to diphthamide"/>
    <property type="evidence" value="ECO:0007669"/>
    <property type="project" value="TreeGrafter"/>
</dbReference>